<accession>A0A8C1G965</accession>
<dbReference type="InterPro" id="IPR000504">
    <property type="entry name" value="RRM_dom"/>
</dbReference>
<dbReference type="Proteomes" id="UP000694427">
    <property type="component" value="Unplaced"/>
</dbReference>
<sequence length="206" mass="23091">MRITVKTYTNKTKLNPTQQLILEFFSALVLCTKNFFKKNLFQRMIKMTGSLFVSGLHQDVTEKLLQANFHSFGPICSVQVCKTKITNSSCGYGFVTFKYCQDAEKALKCLNFRTLLGQPMHIMWAQHIHIEVRAKNIESLALHDTFLSTGEVVSCRVVCSSNEAQADPIQSKPWKARLTNAVKSVLCSPVTYIGIGIGILIGFAVY</sequence>
<keyword evidence="2" id="KW-0812">Transmembrane</keyword>
<dbReference type="Ensembl" id="ENSCCRT00010004622.1">
    <property type="protein sequence ID" value="ENSCCRP00010004284.1"/>
    <property type="gene ID" value="ENSCCRG00010001767.1"/>
</dbReference>
<evidence type="ECO:0000256" key="1">
    <source>
        <dbReference type="PROSITE-ProRule" id="PRU00176"/>
    </source>
</evidence>
<evidence type="ECO:0000313" key="5">
    <source>
        <dbReference type="Proteomes" id="UP000694427"/>
    </source>
</evidence>
<proteinExistence type="predicted"/>
<reference evidence="4" key="1">
    <citation type="submission" date="2025-08" db="UniProtKB">
        <authorList>
            <consortium name="Ensembl"/>
        </authorList>
    </citation>
    <scope>IDENTIFICATION</scope>
</reference>
<evidence type="ECO:0000256" key="2">
    <source>
        <dbReference type="SAM" id="Phobius"/>
    </source>
</evidence>
<dbReference type="GO" id="GO:0003723">
    <property type="term" value="F:RNA binding"/>
    <property type="evidence" value="ECO:0007669"/>
    <property type="project" value="UniProtKB-UniRule"/>
</dbReference>
<keyword evidence="2" id="KW-0472">Membrane</keyword>
<keyword evidence="5" id="KW-1185">Reference proteome</keyword>
<name>A0A8C1G965_CYPCA</name>
<dbReference type="SMART" id="SM00360">
    <property type="entry name" value="RRM"/>
    <property type="match status" value="1"/>
</dbReference>
<dbReference type="SUPFAM" id="SSF54928">
    <property type="entry name" value="RNA-binding domain, RBD"/>
    <property type="match status" value="1"/>
</dbReference>
<evidence type="ECO:0000259" key="3">
    <source>
        <dbReference type="PROSITE" id="PS50102"/>
    </source>
</evidence>
<dbReference type="AlphaFoldDB" id="A0A8C1G965"/>
<dbReference type="PANTHER" id="PTHR15241:SF304">
    <property type="entry name" value="RRM DOMAIN-CONTAINING PROTEIN"/>
    <property type="match status" value="1"/>
</dbReference>
<dbReference type="Pfam" id="PF00076">
    <property type="entry name" value="RRM_1"/>
    <property type="match status" value="1"/>
</dbReference>
<dbReference type="PANTHER" id="PTHR15241">
    <property type="entry name" value="TRANSFORMER-2-RELATED"/>
    <property type="match status" value="1"/>
</dbReference>
<evidence type="ECO:0000313" key="4">
    <source>
        <dbReference type="Ensembl" id="ENSCCRP00010004284.1"/>
    </source>
</evidence>
<reference evidence="4" key="2">
    <citation type="submission" date="2025-09" db="UniProtKB">
        <authorList>
            <consortium name="Ensembl"/>
        </authorList>
    </citation>
    <scope>IDENTIFICATION</scope>
</reference>
<feature type="domain" description="RRM" evidence="3">
    <location>
        <begin position="49"/>
        <end position="127"/>
    </location>
</feature>
<dbReference type="Gene3D" id="3.30.70.330">
    <property type="match status" value="1"/>
</dbReference>
<dbReference type="InterPro" id="IPR012677">
    <property type="entry name" value="Nucleotide-bd_a/b_plait_sf"/>
</dbReference>
<protein>
    <recommendedName>
        <fullName evidence="3">RRM domain-containing protein</fullName>
    </recommendedName>
</protein>
<dbReference type="PROSITE" id="PS50102">
    <property type="entry name" value="RRM"/>
    <property type="match status" value="1"/>
</dbReference>
<dbReference type="InterPro" id="IPR035979">
    <property type="entry name" value="RBD_domain_sf"/>
</dbReference>
<keyword evidence="1" id="KW-0694">RNA-binding</keyword>
<organism evidence="4 5">
    <name type="scientific">Cyprinus carpio</name>
    <name type="common">Common carp</name>
    <dbReference type="NCBI Taxonomy" id="7962"/>
    <lineage>
        <taxon>Eukaryota</taxon>
        <taxon>Metazoa</taxon>
        <taxon>Chordata</taxon>
        <taxon>Craniata</taxon>
        <taxon>Vertebrata</taxon>
        <taxon>Euteleostomi</taxon>
        <taxon>Actinopterygii</taxon>
        <taxon>Neopterygii</taxon>
        <taxon>Teleostei</taxon>
        <taxon>Ostariophysi</taxon>
        <taxon>Cypriniformes</taxon>
        <taxon>Cyprinidae</taxon>
        <taxon>Cyprininae</taxon>
        <taxon>Cyprinus</taxon>
    </lineage>
</organism>
<feature type="transmembrane region" description="Helical" evidence="2">
    <location>
        <begin position="185"/>
        <end position="205"/>
    </location>
</feature>
<keyword evidence="2" id="KW-1133">Transmembrane helix</keyword>